<evidence type="ECO:0000313" key="3">
    <source>
        <dbReference type="EMBL" id="MFB2934535.1"/>
    </source>
</evidence>
<proteinExistence type="predicted"/>
<organism evidence="3 4">
    <name type="scientific">Floridaenema fluviatile BLCC-F154</name>
    <dbReference type="NCBI Taxonomy" id="3153640"/>
    <lineage>
        <taxon>Bacteria</taxon>
        <taxon>Bacillati</taxon>
        <taxon>Cyanobacteriota</taxon>
        <taxon>Cyanophyceae</taxon>
        <taxon>Oscillatoriophycideae</taxon>
        <taxon>Aerosakkonematales</taxon>
        <taxon>Aerosakkonemataceae</taxon>
        <taxon>Floridanema</taxon>
        <taxon>Floridanema fluviatile</taxon>
    </lineage>
</organism>
<evidence type="ECO:0000256" key="1">
    <source>
        <dbReference type="SAM" id="Coils"/>
    </source>
</evidence>
<keyword evidence="2" id="KW-1133">Transmembrane helix</keyword>
<reference evidence="3 4" key="1">
    <citation type="submission" date="2024-09" db="EMBL/GenBank/DDBJ databases">
        <title>Floridaenema gen nov. (Aerosakkonemataceae, Aerosakkonematales ord. nov., Cyanobacteria) from benthic tropical and subtropical fresh waters, with the description of four new species.</title>
        <authorList>
            <person name="Moretto J.A."/>
            <person name="Berthold D.E."/>
            <person name="Lefler F.W."/>
            <person name="Huang I.-S."/>
            <person name="Laughinghouse H. IV."/>
        </authorList>
    </citation>
    <scope>NUCLEOTIDE SEQUENCE [LARGE SCALE GENOMIC DNA]</scope>
    <source>
        <strain evidence="3 4">BLCC-F154</strain>
    </source>
</reference>
<evidence type="ECO:0000313" key="4">
    <source>
        <dbReference type="Proteomes" id="UP001576776"/>
    </source>
</evidence>
<feature type="transmembrane region" description="Helical" evidence="2">
    <location>
        <begin position="29"/>
        <end position="47"/>
    </location>
</feature>
<keyword evidence="4" id="KW-1185">Reference proteome</keyword>
<keyword evidence="2" id="KW-0812">Transmembrane</keyword>
<protein>
    <submittedName>
        <fullName evidence="3">Uncharacterized protein</fullName>
    </submittedName>
</protein>
<comment type="caution">
    <text evidence="3">The sequence shown here is derived from an EMBL/GenBank/DDBJ whole genome shotgun (WGS) entry which is preliminary data.</text>
</comment>
<dbReference type="Proteomes" id="UP001576776">
    <property type="component" value="Unassembled WGS sequence"/>
</dbReference>
<gene>
    <name evidence="3" type="ORF">ACE1B6_04595</name>
</gene>
<evidence type="ECO:0000256" key="2">
    <source>
        <dbReference type="SAM" id="Phobius"/>
    </source>
</evidence>
<keyword evidence="1" id="KW-0175">Coiled coil</keyword>
<name>A0ABV4Y6V6_9CYAN</name>
<dbReference type="RefSeq" id="WP_413256063.1">
    <property type="nucleotide sequence ID" value="NZ_JBHFNS010000019.1"/>
</dbReference>
<keyword evidence="2" id="KW-0472">Membrane</keyword>
<sequence length="450" mass="52314">MQYLFVLGTLSFSIAFTLGIVVEKNVTKSAAIASIATISTLSSAFVFRKKSERELKNIHTENLKSLENQISNLKNQKRSLGKVIDSKSQLNITLEEEYNSILRQVNQLKEEIKSLNTQRENLQAVIFYLENQEIEITQKITVKPEVRQIKKTGLYNCILAGLENSIDFYNKENHQTFENYLQSLQKTAEELWNSYRSNQVKVNYSDASVQAVYLIRYYPHYAYMNFQILEIIHNQNIFQNLTNETLEVCLFGGGPCPEIVGLSKLLSEQYQHIKKLIVNVYDIASEEWTLSRNITKKFIIPEYWSGDLKLNNNYLDLCESNSLHSIKTIIKKSKLFIFQNCLNEIYNISTVQKNIDFLLNEILLDRVIIIIDLCNYRQNATIIDRLEEQVSNRDDFEIYRPRYQDLKIKAYPSIPTIIKENLLSGKDKLIPRSKDIDCSFITLHKIKLKG</sequence>
<accession>A0ABV4Y6V6</accession>
<dbReference type="EMBL" id="JBHFNS010000019">
    <property type="protein sequence ID" value="MFB2934535.1"/>
    <property type="molecule type" value="Genomic_DNA"/>
</dbReference>
<feature type="coiled-coil region" evidence="1">
    <location>
        <begin position="49"/>
        <end position="132"/>
    </location>
</feature>